<feature type="region of interest" description="Disordered" evidence="2">
    <location>
        <begin position="1"/>
        <end position="35"/>
    </location>
</feature>
<dbReference type="VEuPathDB" id="FungiDB:LEMA_P112140.1"/>
<feature type="compositionally biased region" description="Polar residues" evidence="2">
    <location>
        <begin position="1302"/>
        <end position="1311"/>
    </location>
</feature>
<feature type="compositionally biased region" description="Polar residues" evidence="2">
    <location>
        <begin position="182"/>
        <end position="198"/>
    </location>
</feature>
<accession>E4ZY50</accession>
<sequence>MADSFPKGQQPVKPHRHSRLRNEYRASSTDEEDIVEARNSDAVLETQLQRPSSFDVFNHDNDKKSDYGNDDAFDDVAFLERTSVMKETELAGPASQEWTLLSRELLRVDQGPPPSFPPVFAFNQPSTVAKRGNPHNVDLKSPQTSATHFPNIGNAPGLHTKDNCRTVAATTHPQGGRRQDMQSDISSHSPPSLGSPRTETGAHEMKSRTRVSGTEENRSHRPGKQSTISPSAQATTPSRATDKTYSTRKTGRSRNRLSTQQQGQPWPPCGNHASLISHRTTASPSIALTNMECVIRDQHGDPDVKNSVGESLEDISGDNEFPEDVRGSNACPSHCNLDADMPNDMPNDQGSHGITKNLVSSCKSQTPPASPVVAAVVAKPALMADVEDLPLCVPDEINADDLRTDLHHARGVDTSTAGQTWRPNFAVGESMDRLTDDFMEMPQQQTHNSTPMQNTPPRQQNQRSINEAISHKTSTQGRTRVSKVQKKSRGTSSILSSGPQAAAVPSTIDSHMNALRVSLLADQFRKEHEQSNFKKHYEDTIANLNEQIKVKEEAIFKLRGSQGELECALNRLTEKAKTNQKYVAGLQKDYDKVQKLVKTFQAQNAKTLREKITEIETERQSMCRHLESTLDSFAKLKRNMKETIDDLYVRLTISESKRAGHVETLIKQNSMLQEERTKRDALEKSLLASVQTIQQQIGENTLTLITKLETFQSLAAKTSDLETQTSVSKECLAAIHCLQSRPFLTIENIQRAERMLRSVHERLDTGFSSISAFGKSKDMITEETQNFIKTQMQTLKSDILQHEEVVAEYQKTDKANVVLKAQLEKEQQQYGQLDAQLKSLHQAESDLKTRYLQLECKLRDSQNANQEQDSTLKIERQELSDLRQRFKQASEDLNLANEKVLQVERLRQEQEKKTNQLENKCTTILADLRKMAAAPKQTTKPEDMTKLREKIVEEVRKEVREKESGYKNEVHRLTLERDEKEQLRQKLHNELNVSKNQVHDLRKEGQTRKVELHSLLKENEEAKLVIESLRQSASAVSATGPQLATVTDHLRKKTDELQAKAQDHAILQQQLAESRDTIAGLQGSHDQLQTQIFEHRSAIETLRQEAEDRLAESQRDTTIAIETSRRDASRIREEKEAVILELAQAHLREHNLQKHEAELICERDNWERKFAEHYAAHADKDAETVRLRADAVRDRQDLIDKHRTELEACNHRQAKTDIALKEAEVELCRKDDEYHARVTHEREKAETERSRIVKQFESVLQSKREQRVPDQQEPSSSLGNVEPSNRPKLNLKAGSNRKKVSRQSNSTTSVAGSFAEQLSRDLTSDVHRQSSDHSENLFEERNRIRNSSNQRDHSQLNPAPEPEPILDAQDAEAPSMSMDEFWESLNQASKSELGIEKASSTDLSLMNSDALDHLGRDIEQPSSSNYAKSKKHVDDALIRSDNVSESGSASSQSHERPKSRANTASRLMPPTVTIARHAAVHQPKGDDSRTVVQAKCKLNETSSLNGMAPPLRPVKKQTYSQRQSILTRPEPGSPDPLQGLDLTYSQKRKNAAAFDRSMTKKPRSSSQYPVEDQSFRTKHSSSYSSKPSTEASNSKIRSDSLQTPVDQSAGSRSRTRNALSTTFKPRASNQNAPPDAVYHSRNQQTSSSSARGKEPTRRSTRSKNGEKGGGMRRVHKVCQALCISVDKLIFEAAVDISITPGQSPSPMFFVYHGRKFLERTGIRGQGMKAAEIIEDYLCIFRLVSILEQQLLLFELPRHGGQGGMVAMVLTFERPRAASSASVPTPYPLSMGVYHHLYTSFPNRQSKPQAPGAADRIPSRSSLWMRAAAHSLHHLPDPSAHTRGNSTTSTPATACMTTQCVTIAVANISLTRSPPSTLAIFLSRSTGTTSPPTDLFEAILISILGSLDNVCLAVVDVSAGDQSHTFHIMTMMKKLKRLQRASTCKLSIATKGLGWPSASPIWLLAGADLPSTSHRCLTGPKMGAPVCNPIDASAASYSKGRLILHRWRRLYPFVLDPVLEEYRYIRKLQAKNVHGDLRLCDSRSEMGLSDPSIRTIRGEYRVLSSRRVFPWTTTNGRTLVSVSMLETRSSEYPPPFMINVTNVPRPLHIIAMMQPFRLNYPAGSK</sequence>
<name>E4ZY50_LEPMJ</name>
<dbReference type="EMBL" id="FP929128">
    <property type="protein sequence ID" value="CBX96295.1"/>
    <property type="molecule type" value="Genomic_DNA"/>
</dbReference>
<feature type="compositionally biased region" description="Polar residues" evidence="2">
    <location>
        <begin position="490"/>
        <end position="499"/>
    </location>
</feature>
<feature type="compositionally biased region" description="Basic and acidic residues" evidence="2">
    <location>
        <begin position="1318"/>
        <end position="1343"/>
    </location>
</feature>
<keyword evidence="4" id="KW-1185">Reference proteome</keyword>
<dbReference type="InParanoid" id="E4ZY50"/>
<reference evidence="4" key="1">
    <citation type="journal article" date="2011" name="Nat. Commun.">
        <title>Effector diversification within compartments of the Leptosphaeria maculans genome affected by Repeat-Induced Point mutations.</title>
        <authorList>
            <person name="Rouxel T."/>
            <person name="Grandaubert J."/>
            <person name="Hane J.K."/>
            <person name="Hoede C."/>
            <person name="van de Wouw A.P."/>
            <person name="Couloux A."/>
            <person name="Dominguez V."/>
            <person name="Anthouard V."/>
            <person name="Bally P."/>
            <person name="Bourras S."/>
            <person name="Cozijnsen A.J."/>
            <person name="Ciuffetti L.M."/>
            <person name="Degrave A."/>
            <person name="Dilmaghani A."/>
            <person name="Duret L."/>
            <person name="Fudal I."/>
            <person name="Goodwin S.B."/>
            <person name="Gout L."/>
            <person name="Glaser N."/>
            <person name="Linglin J."/>
            <person name="Kema G.H.J."/>
            <person name="Lapalu N."/>
            <person name="Lawrence C.B."/>
            <person name="May K."/>
            <person name="Meyer M."/>
            <person name="Ollivier B."/>
            <person name="Poulain J."/>
            <person name="Schoch C.L."/>
            <person name="Simon A."/>
            <person name="Spatafora J.W."/>
            <person name="Stachowiak A."/>
            <person name="Turgeon B.G."/>
            <person name="Tyler B.M."/>
            <person name="Vincent D."/>
            <person name="Weissenbach J."/>
            <person name="Amselem J."/>
            <person name="Quesneville H."/>
            <person name="Oliver R.P."/>
            <person name="Wincker P."/>
            <person name="Balesdent M.-H."/>
            <person name="Howlett B.J."/>
        </authorList>
    </citation>
    <scope>NUCLEOTIDE SEQUENCE [LARGE SCALE GENOMIC DNA]</scope>
    <source>
        <strain evidence="4">JN3 / isolate v23.1.3 / race Av1-4-5-6-7-8</strain>
    </source>
</reference>
<evidence type="ECO:0000256" key="1">
    <source>
        <dbReference type="SAM" id="Coils"/>
    </source>
</evidence>
<feature type="region of interest" description="Disordered" evidence="2">
    <location>
        <begin position="130"/>
        <end position="275"/>
    </location>
</feature>
<feature type="region of interest" description="Disordered" evidence="2">
    <location>
        <begin position="1442"/>
        <end position="1470"/>
    </location>
</feature>
<protein>
    <submittedName>
        <fullName evidence="3">Uncharacterized protein</fullName>
    </submittedName>
</protein>
<dbReference type="OrthoDB" id="3798058at2759"/>
<dbReference type="OMA" id="ERIWIKS"/>
<proteinExistence type="predicted"/>
<feature type="compositionally biased region" description="Basic and acidic residues" evidence="2">
    <location>
        <begin position="200"/>
        <end position="219"/>
    </location>
</feature>
<keyword evidence="1" id="KW-0175">Coiled coil</keyword>
<feature type="region of interest" description="Disordered" evidence="2">
    <location>
        <begin position="1501"/>
        <end position="1671"/>
    </location>
</feature>
<dbReference type="STRING" id="985895.E4ZY50"/>
<dbReference type="HOGENOM" id="CLU_232087_0_0_1"/>
<feature type="coiled-coil region" evidence="1">
    <location>
        <begin position="970"/>
        <end position="1116"/>
    </location>
</feature>
<feature type="region of interest" description="Disordered" evidence="2">
    <location>
        <begin position="444"/>
        <end position="463"/>
    </location>
</feature>
<feature type="compositionally biased region" description="Polar residues" evidence="2">
    <location>
        <begin position="224"/>
        <end position="248"/>
    </location>
</feature>
<feature type="compositionally biased region" description="Polar residues" evidence="2">
    <location>
        <begin position="1517"/>
        <end position="1526"/>
    </location>
</feature>
<feature type="compositionally biased region" description="Polar residues" evidence="2">
    <location>
        <begin position="1593"/>
        <end position="1632"/>
    </location>
</feature>
<feature type="compositionally biased region" description="Polar residues" evidence="2">
    <location>
        <begin position="1640"/>
        <end position="1650"/>
    </location>
</feature>
<feature type="compositionally biased region" description="Polar residues" evidence="2">
    <location>
        <begin position="1272"/>
        <end position="1283"/>
    </location>
</feature>
<gene>
    <name evidence="3" type="ORF">LEMA_P112140.1</name>
</gene>
<feature type="region of interest" description="Disordered" evidence="2">
    <location>
        <begin position="1258"/>
        <end position="1366"/>
    </location>
</feature>
<evidence type="ECO:0000313" key="4">
    <source>
        <dbReference type="Proteomes" id="UP000002668"/>
    </source>
</evidence>
<evidence type="ECO:0000313" key="3">
    <source>
        <dbReference type="EMBL" id="CBX96295.1"/>
    </source>
</evidence>
<feature type="region of interest" description="Disordered" evidence="2">
    <location>
        <begin position="469"/>
        <end position="505"/>
    </location>
</feature>
<feature type="coiled-coil region" evidence="1">
    <location>
        <begin position="792"/>
        <end position="923"/>
    </location>
</feature>
<feature type="compositionally biased region" description="Basic residues" evidence="2">
    <location>
        <begin position="480"/>
        <end position="489"/>
    </location>
</feature>
<evidence type="ECO:0000256" key="2">
    <source>
        <dbReference type="SAM" id="MobiDB-lite"/>
    </source>
</evidence>
<organism evidence="4">
    <name type="scientific">Leptosphaeria maculans (strain JN3 / isolate v23.1.3 / race Av1-4-5-6-7-8)</name>
    <name type="common">Blackleg fungus</name>
    <name type="synonym">Phoma lingam</name>
    <dbReference type="NCBI Taxonomy" id="985895"/>
    <lineage>
        <taxon>Eukaryota</taxon>
        <taxon>Fungi</taxon>
        <taxon>Dikarya</taxon>
        <taxon>Ascomycota</taxon>
        <taxon>Pezizomycotina</taxon>
        <taxon>Dothideomycetes</taxon>
        <taxon>Pleosporomycetidae</taxon>
        <taxon>Pleosporales</taxon>
        <taxon>Pleosporineae</taxon>
        <taxon>Leptosphaeriaceae</taxon>
        <taxon>Plenodomus</taxon>
        <taxon>Plenodomus lingam/Leptosphaeria maculans species complex</taxon>
    </lineage>
</organism>
<dbReference type="Proteomes" id="UP000002668">
    <property type="component" value="Genome"/>
</dbReference>
<feature type="compositionally biased region" description="Polar residues" evidence="2">
    <location>
        <begin position="469"/>
        <end position="479"/>
    </location>
</feature>
<dbReference type="eggNOG" id="ENOG502T1RK">
    <property type="taxonomic scope" value="Eukaryota"/>
</dbReference>
<feature type="compositionally biased region" description="Low complexity" evidence="2">
    <location>
        <begin position="1580"/>
        <end position="1592"/>
    </location>
</feature>